<comment type="caution">
    <text evidence="2">The sequence shown here is derived from an EMBL/GenBank/DDBJ whole genome shotgun (WGS) entry which is preliminary data.</text>
</comment>
<evidence type="ECO:0000313" key="3">
    <source>
        <dbReference type="Proteomes" id="UP001149165"/>
    </source>
</evidence>
<dbReference type="AlphaFoldDB" id="A0A9W9FZI3"/>
<reference evidence="2" key="1">
    <citation type="submission" date="2022-11" db="EMBL/GenBank/DDBJ databases">
        <authorList>
            <person name="Petersen C."/>
        </authorList>
    </citation>
    <scope>NUCLEOTIDE SEQUENCE</scope>
    <source>
        <strain evidence="2">IBT 30069</strain>
    </source>
</reference>
<evidence type="ECO:0000256" key="1">
    <source>
        <dbReference type="SAM" id="MobiDB-lite"/>
    </source>
</evidence>
<accession>A0A9W9FZI3</accession>
<name>A0A9W9FZI3_9EURO</name>
<dbReference type="PANTHER" id="PTHR42085">
    <property type="entry name" value="F-BOX DOMAIN-CONTAINING PROTEIN"/>
    <property type="match status" value="1"/>
</dbReference>
<dbReference type="EMBL" id="JAPQKH010000003">
    <property type="protein sequence ID" value="KAJ5109294.1"/>
    <property type="molecule type" value="Genomic_DNA"/>
</dbReference>
<dbReference type="PANTHER" id="PTHR42085:SF2">
    <property type="entry name" value="F-BOX DOMAIN-CONTAINING PROTEIN"/>
    <property type="match status" value="1"/>
</dbReference>
<keyword evidence="3" id="KW-1185">Reference proteome</keyword>
<feature type="region of interest" description="Disordered" evidence="1">
    <location>
        <begin position="210"/>
        <end position="241"/>
    </location>
</feature>
<protein>
    <submittedName>
        <fullName evidence="2">Uncharacterized protein</fullName>
    </submittedName>
</protein>
<organism evidence="2 3">
    <name type="scientific">Penicillium angulare</name>
    <dbReference type="NCBI Taxonomy" id="116970"/>
    <lineage>
        <taxon>Eukaryota</taxon>
        <taxon>Fungi</taxon>
        <taxon>Dikarya</taxon>
        <taxon>Ascomycota</taxon>
        <taxon>Pezizomycotina</taxon>
        <taxon>Eurotiomycetes</taxon>
        <taxon>Eurotiomycetidae</taxon>
        <taxon>Eurotiales</taxon>
        <taxon>Aspergillaceae</taxon>
        <taxon>Penicillium</taxon>
    </lineage>
</organism>
<gene>
    <name evidence="2" type="ORF">N7456_005969</name>
</gene>
<reference evidence="2" key="2">
    <citation type="journal article" date="2023" name="IMA Fungus">
        <title>Comparative genomic study of the Penicillium genus elucidates a diverse pangenome and 15 lateral gene transfer events.</title>
        <authorList>
            <person name="Petersen C."/>
            <person name="Sorensen T."/>
            <person name="Nielsen M.R."/>
            <person name="Sondergaard T.E."/>
            <person name="Sorensen J.L."/>
            <person name="Fitzpatrick D.A."/>
            <person name="Frisvad J.C."/>
            <person name="Nielsen K.L."/>
        </authorList>
    </citation>
    <scope>NUCLEOTIDE SEQUENCE</scope>
    <source>
        <strain evidence="2">IBT 30069</strain>
    </source>
</reference>
<evidence type="ECO:0000313" key="2">
    <source>
        <dbReference type="EMBL" id="KAJ5109294.1"/>
    </source>
</evidence>
<dbReference type="InterPro" id="IPR038883">
    <property type="entry name" value="AN11006-like"/>
</dbReference>
<proteinExistence type="predicted"/>
<sequence length="271" mass="30632">MHLPPELRLKIYQYALTVPNTYINKPLIVIHDRGNVFTSRNRYKSLSICPSWLGEDGTTRNLLTVNHQIHDEAEDHLYSSNTLFFQNSFDLDHLDSFLDTLSPTACQRIRSVGFEILLFVHGQPGVPKRTLRQYTRAKDLILRKLPHCTSVLFYVDSNFYYPTISVGGPDLAKRGVLDLARTFDMFDVTFYPGFKFGGCLEEARQVVWRSSSPERRAPTPRDVIGSGSGFGGKFSHDDDDDEDGVVRYSAEGMHGKMLTSNVGSSIELMSL</sequence>
<dbReference type="OrthoDB" id="5413827at2759"/>
<dbReference type="Proteomes" id="UP001149165">
    <property type="component" value="Unassembled WGS sequence"/>
</dbReference>